<evidence type="ECO:0000256" key="2">
    <source>
        <dbReference type="ARBA" id="ARBA00022490"/>
    </source>
</evidence>
<dbReference type="InterPro" id="IPR016691">
    <property type="entry name" value="TRMT11"/>
</dbReference>
<comment type="similarity">
    <text evidence="10">Belongs to the class I-like SAM-binding methyltransferase superfamily. TRM11 methyltransferase family.</text>
</comment>
<dbReference type="PANTHER" id="PTHR13370:SF3">
    <property type="entry name" value="TRNA (GUANINE(10)-N2)-METHYLTRANSFERASE HOMOLOG"/>
    <property type="match status" value="1"/>
</dbReference>
<feature type="domain" description="tRNA (guanine(10)-N(2))-methyltransferase TRMT11 N-terminal" evidence="12">
    <location>
        <begin position="13"/>
        <end position="149"/>
    </location>
</feature>
<dbReference type="EMBL" id="CAJVPS010000427">
    <property type="protein sequence ID" value="CAG8485829.1"/>
    <property type="molecule type" value="Genomic_DNA"/>
</dbReference>
<dbReference type="OrthoDB" id="333024at2759"/>
<dbReference type="PROSITE" id="PS00092">
    <property type="entry name" value="N6_MTASE"/>
    <property type="match status" value="1"/>
</dbReference>
<evidence type="ECO:0000259" key="11">
    <source>
        <dbReference type="Pfam" id="PF01170"/>
    </source>
</evidence>
<dbReference type="GO" id="GO:0000049">
    <property type="term" value="F:tRNA binding"/>
    <property type="evidence" value="ECO:0007669"/>
    <property type="project" value="UniProtKB-UniRule"/>
</dbReference>
<organism evidence="13 14">
    <name type="scientific">Ambispora leptoticha</name>
    <dbReference type="NCBI Taxonomy" id="144679"/>
    <lineage>
        <taxon>Eukaryota</taxon>
        <taxon>Fungi</taxon>
        <taxon>Fungi incertae sedis</taxon>
        <taxon>Mucoromycota</taxon>
        <taxon>Glomeromycotina</taxon>
        <taxon>Glomeromycetes</taxon>
        <taxon>Archaeosporales</taxon>
        <taxon>Ambisporaceae</taxon>
        <taxon>Ambispora</taxon>
    </lineage>
</organism>
<dbReference type="EC" id="2.1.1.214" evidence="9"/>
<sequence length="691" mass="78206">MSAWCEAKIGSIHHSVSPFFIVEVASDEAAAQLVKRAILIKNIYELWGSGETYNQVHAQVKKNPERWVTYSNQTFKFIVKAFGSTCSAEYQLRVINSFSYLGFKGPIDLKNPQVLFSVMEDYGIEPNAPLPPDYPCAIYFGRFIASGDRDLIQVYNVKKRNYIGNTTMDAELSLIMANQTLAAPGKLIYDPFVGTGSFLVTCAQFGAYTLGSDIDGRQIRGQGNKSIKTNARQYNVHDRVFDNLVFDICHHPWRENLWFDAIVTDPPYGVRAGAKTLGRRHEKKPTKPKTIDELPAYNRENYYPPTKPYEMSEVLVDLLEFAARFLVVGGRLVYWLPTVVEEYTSEDIPKHPSMKLISNSEQNFGAWSRRLITMEKYRENMTGIYHATVNKDYKGLESIYQTGAGIGIDETGNSNNNSKFINTNNGDDYIDHDDDQRKPGHYLFRQKTPKLLPSSLATTDKHHKALDSYIGYIEPKTFANQVSVLTRPQQRLRRPSNAMSYSPLLVNEMASRTTNYNSSYYNGNNKIAHVPEASTTATKAFLDILAKHLRRCKKKDENNACLVDSFPLSKLSSVAPRILAMVDENLDDEQLRLFDEITDAANTALDIAENDMMINNELDKNVILHIDDHDQRGGDIREAYPIPSAPFLMLIGDLDNEHDDEIMADYWADLGVDDGQSPSFSYEDEEDPIMV</sequence>
<feature type="domain" description="Ribosomal RNA large subunit methyltransferase K/L-like methyltransferase" evidence="11">
    <location>
        <begin position="159"/>
        <end position="275"/>
    </location>
</feature>
<dbReference type="Pfam" id="PF25904">
    <property type="entry name" value="Tmrp11_N"/>
    <property type="match status" value="1"/>
</dbReference>
<evidence type="ECO:0000256" key="9">
    <source>
        <dbReference type="ARBA" id="ARBA00066937"/>
    </source>
</evidence>
<evidence type="ECO:0000256" key="8">
    <source>
        <dbReference type="ARBA" id="ARBA00022884"/>
    </source>
</evidence>
<keyword evidence="5 10" id="KW-0808">Transferase</keyword>
<dbReference type="GO" id="GO:0043527">
    <property type="term" value="C:tRNA methyltransferase complex"/>
    <property type="evidence" value="ECO:0007669"/>
    <property type="project" value="UniProtKB-ARBA"/>
</dbReference>
<proteinExistence type="inferred from homology"/>
<dbReference type="PANTHER" id="PTHR13370">
    <property type="entry name" value="RNA METHYLASE-RELATED"/>
    <property type="match status" value="1"/>
</dbReference>
<comment type="caution">
    <text evidence="13">The sequence shown here is derived from an EMBL/GenBank/DDBJ whole genome shotgun (WGS) entry which is preliminary data.</text>
</comment>
<protein>
    <recommendedName>
        <fullName evidence="9">tRNA (guanine(10)-N(2))-methyltransferase</fullName>
        <ecNumber evidence="9">2.1.1.214</ecNumber>
    </recommendedName>
</protein>
<dbReference type="PRINTS" id="PR00507">
    <property type="entry name" value="N12N6MTFRASE"/>
</dbReference>
<dbReference type="GO" id="GO:0008033">
    <property type="term" value="P:tRNA processing"/>
    <property type="evidence" value="ECO:0007669"/>
    <property type="project" value="UniProtKB-UniRule"/>
</dbReference>
<dbReference type="GO" id="GO:0005737">
    <property type="term" value="C:cytoplasm"/>
    <property type="evidence" value="ECO:0007669"/>
    <property type="project" value="UniProtKB-SubCell"/>
</dbReference>
<keyword evidence="8 10" id="KW-0694">RNA-binding</keyword>
<evidence type="ECO:0000256" key="7">
    <source>
        <dbReference type="ARBA" id="ARBA00022694"/>
    </source>
</evidence>
<dbReference type="PROSITE" id="PS51627">
    <property type="entry name" value="SAM_MT_TRM11"/>
    <property type="match status" value="1"/>
</dbReference>
<keyword evidence="7 10" id="KW-0819">tRNA processing</keyword>
<reference evidence="13" key="1">
    <citation type="submission" date="2021-06" db="EMBL/GenBank/DDBJ databases">
        <authorList>
            <person name="Kallberg Y."/>
            <person name="Tangrot J."/>
            <person name="Rosling A."/>
        </authorList>
    </citation>
    <scope>NUCLEOTIDE SEQUENCE</scope>
    <source>
        <strain evidence="13">FL130A</strain>
    </source>
</reference>
<gene>
    <name evidence="13" type="ORF">ALEPTO_LOCUS2726</name>
</gene>
<keyword evidence="2" id="KW-0963">Cytoplasm</keyword>
<dbReference type="InterPro" id="IPR059073">
    <property type="entry name" value="TRMT11_N"/>
</dbReference>
<evidence type="ECO:0000256" key="5">
    <source>
        <dbReference type="ARBA" id="ARBA00022679"/>
    </source>
</evidence>
<evidence type="ECO:0000256" key="10">
    <source>
        <dbReference type="PROSITE-ProRule" id="PRU00959"/>
    </source>
</evidence>
<evidence type="ECO:0000256" key="1">
    <source>
        <dbReference type="ARBA" id="ARBA00004496"/>
    </source>
</evidence>
<dbReference type="Pfam" id="PF01170">
    <property type="entry name" value="UPF0020"/>
    <property type="match status" value="1"/>
</dbReference>
<accession>A0A9N8WDW3</accession>
<keyword evidence="3 10" id="KW-0820">tRNA-binding</keyword>
<evidence type="ECO:0000256" key="6">
    <source>
        <dbReference type="ARBA" id="ARBA00022691"/>
    </source>
</evidence>
<dbReference type="GO" id="GO:0032259">
    <property type="term" value="P:methylation"/>
    <property type="evidence" value="ECO:0007669"/>
    <property type="project" value="UniProtKB-UniRule"/>
</dbReference>
<dbReference type="Proteomes" id="UP000789508">
    <property type="component" value="Unassembled WGS sequence"/>
</dbReference>
<keyword evidence="4 10" id="KW-0489">Methyltransferase</keyword>
<evidence type="ECO:0000313" key="14">
    <source>
        <dbReference type="Proteomes" id="UP000789508"/>
    </source>
</evidence>
<comment type="subcellular location">
    <subcellularLocation>
        <location evidence="1">Cytoplasm</location>
    </subcellularLocation>
</comment>
<dbReference type="GO" id="GO:0160102">
    <property type="term" value="F:tRNA (guanine(10)-N2)-methyltransferase activity"/>
    <property type="evidence" value="ECO:0007669"/>
    <property type="project" value="UniProtKB-EC"/>
</dbReference>
<dbReference type="InterPro" id="IPR002052">
    <property type="entry name" value="DNA_methylase_N6_adenine_CS"/>
</dbReference>
<dbReference type="Gene3D" id="3.40.50.150">
    <property type="entry name" value="Vaccinia Virus protein VP39"/>
    <property type="match status" value="1"/>
</dbReference>
<evidence type="ECO:0000259" key="12">
    <source>
        <dbReference type="Pfam" id="PF25904"/>
    </source>
</evidence>
<dbReference type="InterPro" id="IPR000241">
    <property type="entry name" value="RlmKL-like_Mtase"/>
</dbReference>
<evidence type="ECO:0000256" key="3">
    <source>
        <dbReference type="ARBA" id="ARBA00022555"/>
    </source>
</evidence>
<evidence type="ECO:0000256" key="4">
    <source>
        <dbReference type="ARBA" id="ARBA00022603"/>
    </source>
</evidence>
<dbReference type="SUPFAM" id="SSF53335">
    <property type="entry name" value="S-adenosyl-L-methionine-dependent methyltransferases"/>
    <property type="match status" value="1"/>
</dbReference>
<dbReference type="InterPro" id="IPR029063">
    <property type="entry name" value="SAM-dependent_MTases_sf"/>
</dbReference>
<dbReference type="AlphaFoldDB" id="A0A9N8WDW3"/>
<keyword evidence="6 10" id="KW-0949">S-adenosyl-L-methionine</keyword>
<keyword evidence="14" id="KW-1185">Reference proteome</keyword>
<name>A0A9N8WDW3_9GLOM</name>
<evidence type="ECO:0000313" key="13">
    <source>
        <dbReference type="EMBL" id="CAG8485829.1"/>
    </source>
</evidence>